<evidence type="ECO:0000313" key="5">
    <source>
        <dbReference type="Proteomes" id="UP000195521"/>
    </source>
</evidence>
<keyword evidence="1" id="KW-0175">Coiled coil</keyword>
<dbReference type="RefSeq" id="XP_028544636.1">
    <property type="nucleotide sequence ID" value="XM_028688835.1"/>
</dbReference>
<dbReference type="Pfam" id="PF12319">
    <property type="entry name" value="TryThrA_C"/>
    <property type="match status" value="1"/>
</dbReference>
<dbReference type="OMA" id="KWKEYKW"/>
<dbReference type="EMBL" id="BDQF01000013">
    <property type="protein sequence ID" value="GAW82047.1"/>
    <property type="molecule type" value="Genomic_DNA"/>
</dbReference>
<feature type="region of interest" description="Disordered" evidence="2">
    <location>
        <begin position="316"/>
        <end position="365"/>
    </location>
</feature>
<feature type="domain" description="Tryptophan/threonine-rich plasmodium antigen C-terminal" evidence="3">
    <location>
        <begin position="371"/>
        <end position="581"/>
    </location>
</feature>
<organism evidence="4 5">
    <name type="scientific">Plasmodium gonderi</name>
    <dbReference type="NCBI Taxonomy" id="77519"/>
    <lineage>
        <taxon>Eukaryota</taxon>
        <taxon>Sar</taxon>
        <taxon>Alveolata</taxon>
        <taxon>Apicomplexa</taxon>
        <taxon>Aconoidasida</taxon>
        <taxon>Haemosporida</taxon>
        <taxon>Plasmodiidae</taxon>
        <taxon>Plasmodium</taxon>
        <taxon>Plasmodium (Plasmodium)</taxon>
    </lineage>
</organism>
<comment type="caution">
    <text evidence="4">The sequence shown here is derived from an EMBL/GenBank/DDBJ whole genome shotgun (WGS) entry which is preliminary data.</text>
</comment>
<gene>
    <name evidence="4" type="ORF">PGO_120390</name>
</gene>
<dbReference type="GeneID" id="39748779"/>
<feature type="compositionally biased region" description="Acidic residues" evidence="2">
    <location>
        <begin position="331"/>
        <end position="352"/>
    </location>
</feature>
<dbReference type="Proteomes" id="UP000195521">
    <property type="component" value="Unassembled WGS sequence"/>
</dbReference>
<dbReference type="AlphaFoldDB" id="A0A1Y1JLE8"/>
<evidence type="ECO:0000256" key="1">
    <source>
        <dbReference type="SAM" id="Coils"/>
    </source>
</evidence>
<feature type="compositionally biased region" description="Basic and acidic residues" evidence="2">
    <location>
        <begin position="353"/>
        <end position="365"/>
    </location>
</feature>
<protein>
    <submittedName>
        <fullName evidence="4">Tryptophan-rich antigen</fullName>
    </submittedName>
</protein>
<dbReference type="InterPro" id="IPR022089">
    <property type="entry name" value="Plasmodium-antigen_C"/>
</dbReference>
<reference evidence="5" key="1">
    <citation type="submission" date="2017-04" db="EMBL/GenBank/DDBJ databases">
        <title>Plasmodium gonderi genome.</title>
        <authorList>
            <person name="Arisue N."/>
            <person name="Honma H."/>
            <person name="Kawai S."/>
            <person name="Tougan T."/>
            <person name="Tanabe K."/>
            <person name="Horii T."/>
        </authorList>
    </citation>
    <scope>NUCLEOTIDE SEQUENCE [LARGE SCALE GENOMIC DNA]</scope>
    <source>
        <strain evidence="5">ATCC 30045</strain>
    </source>
</reference>
<evidence type="ECO:0000256" key="2">
    <source>
        <dbReference type="SAM" id="MobiDB-lite"/>
    </source>
</evidence>
<proteinExistence type="predicted"/>
<keyword evidence="5" id="KW-1185">Reference proteome</keyword>
<sequence length="610" mass="73344">MEGNAMQSGRLSPLNLAAPVLNEGINIGKRLVQKLSASTVADVILITAFFTLYKLYKDVKKMKFLQKRESNEIFFDAFGVLGDETSVEDKIQNHLREVEKHNNKVQRLQQWFKDIERRVIEERRKVDIAVGRTKSDDIIERAKQTTQQISESEQEKEITLSETEEKEIMENGVQKIKKGLNIIEELMQKYDDGTGKIPTDNIGSYHQEVEIPEDKMTELEEGLELFQEGLKLIEGRVKKCAGEYEVDEIKIEIEDQDEGSDSSSIHIYPHSAILKEPSFASKKDAYKSRMDQVQKWINEIDASIKCEAKKIKEEIDADANSTDQCAQETLDPNENEESIIEDETQANENELEQNEKTENNNELTEEWKTNEWKKWMNNMEEKWEHFTQSMEQRKKKWIQKKEGEWEDWLTNMHYNWVAFINKLEGDYINDAVNAWTEWGEKDWRGIIEMEWKRPMKIKWINLLKNSEEACERKLFKYWDDWKDKNWNKWKNKNWKNQEYEMWNKYENKEDLTNNENWQKWKKRLSTEKKEWENWVNQKEFLLMSTEWTQWEKWKENKWNYLIQWMKRVQADWLETKPWETWKKTRNEIYESSINMEDDVQESAEEYIINS</sequence>
<dbReference type="OrthoDB" id="385764at2759"/>
<feature type="compositionally biased region" description="Polar residues" evidence="2">
    <location>
        <begin position="320"/>
        <end position="330"/>
    </location>
</feature>
<evidence type="ECO:0000313" key="4">
    <source>
        <dbReference type="EMBL" id="GAW82047.1"/>
    </source>
</evidence>
<feature type="coiled-coil region" evidence="1">
    <location>
        <begin position="84"/>
        <end position="162"/>
    </location>
</feature>
<accession>A0A1Y1JLE8</accession>
<name>A0A1Y1JLE8_PLAGO</name>
<evidence type="ECO:0000259" key="3">
    <source>
        <dbReference type="Pfam" id="PF12319"/>
    </source>
</evidence>